<evidence type="ECO:0000256" key="6">
    <source>
        <dbReference type="ARBA" id="ARBA00022989"/>
    </source>
</evidence>
<keyword evidence="5" id="KW-0862">Zinc</keyword>
<reference evidence="9 10" key="1">
    <citation type="submission" date="2018-04" db="EMBL/GenBank/DDBJ databases">
        <title>Genomic Encyclopedia of Archaeal and Bacterial Type Strains, Phase II (KMG-II): from individual species to whole genera.</title>
        <authorList>
            <person name="Goeker M."/>
        </authorList>
    </citation>
    <scope>NUCLEOTIDE SEQUENCE [LARGE SCALE GENOMIC DNA]</scope>
    <source>
        <strain evidence="9 10">DSM 45787</strain>
    </source>
</reference>
<dbReference type="EMBL" id="QBKR01000005">
    <property type="protein sequence ID" value="PTX62503.1"/>
    <property type="molecule type" value="Genomic_DNA"/>
</dbReference>
<protein>
    <submittedName>
        <fullName evidence="9">ZIP family zinc transporter</fullName>
    </submittedName>
</protein>
<keyword evidence="6 8" id="KW-1133">Transmembrane helix</keyword>
<gene>
    <name evidence="9" type="ORF">C8P63_10598</name>
</gene>
<dbReference type="InterPro" id="IPR003689">
    <property type="entry name" value="ZIP"/>
</dbReference>
<sequence length="243" mass="25084">MTDAVWSSGMTGAATLVGTALALRFGRLSPRWMAVALGLSATVMLFVSLFELLPTALKLRPSWSHVFLGMLSGSAVMAGIRTISGDGEEADSPEHYRRLGWVLSGAVLAHNLPEGAAIGIGFGVEPDLGVTLALTMGLHNLPEGIGMAAPLLAAGLGRGWVILISLGAAGALPVGAWLGVRYLTGSPDLVAVGLLFASTTMIWVVTQEIFPRAYKIAPAACRWGLGLGILLALAIHGLNGSCC</sequence>
<comment type="similarity">
    <text evidence="2">Belongs to the ZIP transporter (TC 2.A.5) family.</text>
</comment>
<dbReference type="Proteomes" id="UP000244240">
    <property type="component" value="Unassembled WGS sequence"/>
</dbReference>
<keyword evidence="4 8" id="KW-0812">Transmembrane</keyword>
<evidence type="ECO:0000256" key="7">
    <source>
        <dbReference type="ARBA" id="ARBA00023136"/>
    </source>
</evidence>
<dbReference type="PANTHER" id="PTHR11040">
    <property type="entry name" value="ZINC/IRON TRANSPORTER"/>
    <property type="match status" value="1"/>
</dbReference>
<dbReference type="AlphaFoldDB" id="A0A2T6C2I2"/>
<evidence type="ECO:0000256" key="2">
    <source>
        <dbReference type="ARBA" id="ARBA00006939"/>
    </source>
</evidence>
<feature type="transmembrane region" description="Helical" evidence="8">
    <location>
        <begin position="160"/>
        <end position="183"/>
    </location>
</feature>
<dbReference type="GO" id="GO:0005886">
    <property type="term" value="C:plasma membrane"/>
    <property type="evidence" value="ECO:0007669"/>
    <property type="project" value="UniProtKB-SubCell"/>
</dbReference>
<dbReference type="GO" id="GO:0005385">
    <property type="term" value="F:zinc ion transmembrane transporter activity"/>
    <property type="evidence" value="ECO:0007669"/>
    <property type="project" value="TreeGrafter"/>
</dbReference>
<evidence type="ECO:0000313" key="10">
    <source>
        <dbReference type="Proteomes" id="UP000244240"/>
    </source>
</evidence>
<evidence type="ECO:0000256" key="5">
    <source>
        <dbReference type="ARBA" id="ARBA00022833"/>
    </source>
</evidence>
<feature type="transmembrane region" description="Helical" evidence="8">
    <location>
        <begin position="6"/>
        <end position="25"/>
    </location>
</feature>
<dbReference type="RefSeq" id="WP_146172118.1">
    <property type="nucleotide sequence ID" value="NZ_QBKR01000005.1"/>
</dbReference>
<feature type="transmembrane region" description="Helical" evidence="8">
    <location>
        <begin position="32"/>
        <end position="50"/>
    </location>
</feature>
<evidence type="ECO:0000256" key="8">
    <source>
        <dbReference type="SAM" id="Phobius"/>
    </source>
</evidence>
<dbReference type="Pfam" id="PF02535">
    <property type="entry name" value="Zip"/>
    <property type="match status" value="1"/>
</dbReference>
<keyword evidence="10" id="KW-1185">Reference proteome</keyword>
<evidence type="ECO:0000256" key="1">
    <source>
        <dbReference type="ARBA" id="ARBA00004651"/>
    </source>
</evidence>
<comment type="caution">
    <text evidence="9">The sequence shown here is derived from an EMBL/GenBank/DDBJ whole genome shotgun (WGS) entry which is preliminary data.</text>
</comment>
<feature type="transmembrane region" description="Helical" evidence="8">
    <location>
        <begin position="189"/>
        <end position="207"/>
    </location>
</feature>
<evidence type="ECO:0000313" key="9">
    <source>
        <dbReference type="EMBL" id="PTX62503.1"/>
    </source>
</evidence>
<accession>A0A2T6C2I2</accession>
<proteinExistence type="inferred from homology"/>
<keyword evidence="7 8" id="KW-0472">Membrane</keyword>
<name>A0A2T6C2I2_9BACL</name>
<keyword evidence="3" id="KW-1003">Cell membrane</keyword>
<comment type="subcellular location">
    <subcellularLocation>
        <location evidence="1">Cell membrane</location>
        <topology evidence="1">Multi-pass membrane protein</topology>
    </subcellularLocation>
</comment>
<dbReference type="OrthoDB" id="9787346at2"/>
<organism evidence="9 10">
    <name type="scientific">Melghirimyces profundicolus</name>
    <dbReference type="NCBI Taxonomy" id="1242148"/>
    <lineage>
        <taxon>Bacteria</taxon>
        <taxon>Bacillati</taxon>
        <taxon>Bacillota</taxon>
        <taxon>Bacilli</taxon>
        <taxon>Bacillales</taxon>
        <taxon>Thermoactinomycetaceae</taxon>
        <taxon>Melghirimyces</taxon>
    </lineage>
</organism>
<feature type="transmembrane region" description="Helical" evidence="8">
    <location>
        <begin position="219"/>
        <end position="238"/>
    </location>
</feature>
<dbReference type="PANTHER" id="PTHR11040:SF211">
    <property type="entry name" value="ZINC TRANSPORTER ZIP11"/>
    <property type="match status" value="1"/>
</dbReference>
<evidence type="ECO:0000256" key="4">
    <source>
        <dbReference type="ARBA" id="ARBA00022692"/>
    </source>
</evidence>
<evidence type="ECO:0000256" key="3">
    <source>
        <dbReference type="ARBA" id="ARBA00022475"/>
    </source>
</evidence>